<evidence type="ECO:0000313" key="3">
    <source>
        <dbReference type="Proteomes" id="UP000014463"/>
    </source>
</evidence>
<dbReference type="EMBL" id="ASTJ01000024">
    <property type="protein sequence ID" value="EPC02641.1"/>
    <property type="molecule type" value="Genomic_DNA"/>
</dbReference>
<reference evidence="2 3" key="1">
    <citation type="journal article" date="2013" name="Genome Announc.">
        <title>Draft genome sequence of the moderately halophilic gammaproteobacterium Halomonas anticariensis FP35.</title>
        <authorList>
            <person name="Tahrioui A."/>
            <person name="Quesada E."/>
            <person name="Llamas I."/>
        </authorList>
    </citation>
    <scope>NUCLEOTIDE SEQUENCE [LARGE SCALE GENOMIC DNA]</scope>
    <source>
        <strain evidence="3">DSM 16096 / CECT 5854 / LMG 22089 / FP35</strain>
    </source>
</reference>
<evidence type="ECO:0000313" key="2">
    <source>
        <dbReference type="EMBL" id="EPC02641.1"/>
    </source>
</evidence>
<keyword evidence="3" id="KW-1185">Reference proteome</keyword>
<dbReference type="eggNOG" id="COG1917">
    <property type="taxonomic scope" value="Bacteria"/>
</dbReference>
<gene>
    <name evidence="2" type="ORF">L861_09870</name>
</gene>
<name>S2LCX5_LITA3</name>
<dbReference type="InterPro" id="IPR011051">
    <property type="entry name" value="RmlC_Cupin_sf"/>
</dbReference>
<dbReference type="InterPro" id="IPR013096">
    <property type="entry name" value="Cupin_2"/>
</dbReference>
<evidence type="ECO:0000259" key="1">
    <source>
        <dbReference type="Pfam" id="PF07883"/>
    </source>
</evidence>
<dbReference type="STRING" id="1121939.L861_09870"/>
<dbReference type="Gene3D" id="2.60.120.10">
    <property type="entry name" value="Jelly Rolls"/>
    <property type="match status" value="1"/>
</dbReference>
<proteinExistence type="predicted"/>
<organism evidence="2 3">
    <name type="scientific">Litchfieldella anticariensis (strain DSM 16096 / CECT 5854 / CIP 108499 / LMG 22089 / FP35)</name>
    <name type="common">Halomonas anticariensis</name>
    <dbReference type="NCBI Taxonomy" id="1121939"/>
    <lineage>
        <taxon>Bacteria</taxon>
        <taxon>Pseudomonadati</taxon>
        <taxon>Pseudomonadota</taxon>
        <taxon>Gammaproteobacteria</taxon>
        <taxon>Oceanospirillales</taxon>
        <taxon>Halomonadaceae</taxon>
        <taxon>Litchfieldella</taxon>
    </lineage>
</organism>
<comment type="caution">
    <text evidence="2">The sequence shown here is derived from an EMBL/GenBank/DDBJ whole genome shotgun (WGS) entry which is preliminary data.</text>
</comment>
<dbReference type="CDD" id="cd06981">
    <property type="entry name" value="cupin_reut_a1446"/>
    <property type="match status" value="1"/>
</dbReference>
<sequence>MQNLFESITENIDEEVFDIIVEGKDVRVERIVSKGHSSPDTGWYDQDRNEWVIVLKGAAILAFEQGGEVTLKPGDHVNIPAHEKHRVKWTAPDQETIWLAVHYT</sequence>
<dbReference type="OrthoDB" id="9798585at2"/>
<dbReference type="SUPFAM" id="SSF51182">
    <property type="entry name" value="RmlC-like cupins"/>
    <property type="match status" value="1"/>
</dbReference>
<dbReference type="Pfam" id="PF07883">
    <property type="entry name" value="Cupin_2"/>
    <property type="match status" value="1"/>
</dbReference>
<accession>S2LCX5</accession>
<feature type="domain" description="Cupin type-2" evidence="1">
    <location>
        <begin position="44"/>
        <end position="101"/>
    </location>
</feature>
<protein>
    <recommendedName>
        <fullName evidence="1">Cupin type-2 domain-containing protein</fullName>
    </recommendedName>
</protein>
<dbReference type="RefSeq" id="WP_016416577.1">
    <property type="nucleotide sequence ID" value="NZ_AUAB01000002.1"/>
</dbReference>
<dbReference type="Proteomes" id="UP000014463">
    <property type="component" value="Unassembled WGS sequence"/>
</dbReference>
<dbReference type="AlphaFoldDB" id="S2LCX5"/>
<dbReference type="InterPro" id="IPR014710">
    <property type="entry name" value="RmlC-like_jellyroll"/>
</dbReference>